<keyword evidence="3" id="KW-1185">Reference proteome</keyword>
<comment type="caution">
    <text evidence="2">The sequence shown here is derived from an EMBL/GenBank/DDBJ whole genome shotgun (WGS) entry which is preliminary data.</text>
</comment>
<reference evidence="3" key="1">
    <citation type="journal article" date="2019" name="Int. J. Syst. Evol. Microbiol.">
        <title>The Global Catalogue of Microorganisms (GCM) 10K type strain sequencing project: providing services to taxonomists for standard genome sequencing and annotation.</title>
        <authorList>
            <consortium name="The Broad Institute Genomics Platform"/>
            <consortium name="The Broad Institute Genome Sequencing Center for Infectious Disease"/>
            <person name="Wu L."/>
            <person name="Ma J."/>
        </authorList>
    </citation>
    <scope>NUCLEOTIDE SEQUENCE [LARGE SCALE GENOMIC DNA]</scope>
    <source>
        <strain evidence="3">KACC 14249</strain>
    </source>
</reference>
<feature type="region of interest" description="Disordered" evidence="1">
    <location>
        <begin position="45"/>
        <end position="65"/>
    </location>
</feature>
<organism evidence="2 3">
    <name type="scientific">Angustibacter luteus</name>
    <dbReference type="NCBI Taxonomy" id="658456"/>
    <lineage>
        <taxon>Bacteria</taxon>
        <taxon>Bacillati</taxon>
        <taxon>Actinomycetota</taxon>
        <taxon>Actinomycetes</taxon>
        <taxon>Kineosporiales</taxon>
        <taxon>Kineosporiaceae</taxon>
    </lineage>
</organism>
<dbReference type="RefSeq" id="WP_345717666.1">
    <property type="nucleotide sequence ID" value="NZ_BAABFP010000007.1"/>
</dbReference>
<gene>
    <name evidence="2" type="ORF">ACFQDO_18555</name>
</gene>
<evidence type="ECO:0000313" key="3">
    <source>
        <dbReference type="Proteomes" id="UP001596189"/>
    </source>
</evidence>
<dbReference type="EMBL" id="JBHSRD010000008">
    <property type="protein sequence ID" value="MFC6009140.1"/>
    <property type="molecule type" value="Genomic_DNA"/>
</dbReference>
<sequence length="104" mass="11788">MAQIRNVSGQDLDVPWEDRVVPAGEVLELDERDVWSYTQQEGVWEPADEAAQTEHDNRGLRRPRGGDTREAWVAWVVGTGQAAEDELEDLGRDQIRDLFTPQEG</sequence>
<evidence type="ECO:0000256" key="1">
    <source>
        <dbReference type="SAM" id="MobiDB-lite"/>
    </source>
</evidence>
<protein>
    <submittedName>
        <fullName evidence="2">Uncharacterized protein</fullName>
    </submittedName>
</protein>
<dbReference type="Proteomes" id="UP001596189">
    <property type="component" value="Unassembled WGS sequence"/>
</dbReference>
<name>A0ABW1JIZ7_9ACTN</name>
<accession>A0ABW1JIZ7</accession>
<evidence type="ECO:0000313" key="2">
    <source>
        <dbReference type="EMBL" id="MFC6009140.1"/>
    </source>
</evidence>
<feature type="compositionally biased region" description="Basic and acidic residues" evidence="1">
    <location>
        <begin position="52"/>
        <end position="65"/>
    </location>
</feature>
<proteinExistence type="predicted"/>